<keyword evidence="3" id="KW-0879">Wnt signaling pathway</keyword>
<organism evidence="13 14">
    <name type="scientific">Polistes dominula</name>
    <name type="common">European paper wasp</name>
    <name type="synonym">Vespa dominula</name>
    <dbReference type="NCBI Taxonomy" id="743375"/>
    <lineage>
        <taxon>Eukaryota</taxon>
        <taxon>Metazoa</taxon>
        <taxon>Ecdysozoa</taxon>
        <taxon>Arthropoda</taxon>
        <taxon>Hexapoda</taxon>
        <taxon>Insecta</taxon>
        <taxon>Pterygota</taxon>
        <taxon>Neoptera</taxon>
        <taxon>Endopterygota</taxon>
        <taxon>Hymenoptera</taxon>
        <taxon>Apocrita</taxon>
        <taxon>Aculeata</taxon>
        <taxon>Vespoidea</taxon>
        <taxon>Vespidae</taxon>
        <taxon>Polistinae</taxon>
        <taxon>Polistini</taxon>
        <taxon>Polistes</taxon>
    </lineage>
</organism>
<dbReference type="Proteomes" id="UP000694924">
    <property type="component" value="Unplaced"/>
</dbReference>
<name>A0ABM1I6V6_POLDO</name>
<evidence type="ECO:0000256" key="7">
    <source>
        <dbReference type="ARBA" id="ARBA00023315"/>
    </source>
</evidence>
<keyword evidence="7" id="KW-0012">Acyltransferase</keyword>
<dbReference type="PANTHER" id="PTHR13906">
    <property type="entry name" value="PORCUPINE"/>
    <property type="match status" value="1"/>
</dbReference>
<feature type="transmembrane region" description="Helical" evidence="12">
    <location>
        <begin position="127"/>
        <end position="144"/>
    </location>
</feature>
<evidence type="ECO:0000256" key="4">
    <source>
        <dbReference type="ARBA" id="ARBA00022692"/>
    </source>
</evidence>
<evidence type="ECO:0000256" key="6">
    <source>
        <dbReference type="ARBA" id="ARBA00023136"/>
    </source>
</evidence>
<dbReference type="PANTHER" id="PTHR13906:SF12">
    <property type="entry name" value="PROTEIN-SERINE O-PALMITOLEOYLTRANSFERASE PORCUPINE"/>
    <property type="match status" value="1"/>
</dbReference>
<evidence type="ECO:0000256" key="1">
    <source>
        <dbReference type="ARBA" id="ARBA00004141"/>
    </source>
</evidence>
<dbReference type="EC" id="2.3.1.250" evidence="9"/>
<sequence length="462" mass="54112">MDDVDTSVYYDDENDYFVGFGHRHLPEYDYEYEDAEGETLSELNEYCLTPTFYDTGFYILPLFLAMFIFRLISQMQSISDKLFHGLSMVIGICITQHYAEECLFLLVLFVVFSYITLNLPKKYYKEIAVFLPSLFIIVYSEFYMKPVIWHKVRSIIMTMAMRTISVAADSIESNDIPDFYSYMGYMFCAATSFLGPWVPMKDYLALRRPNQQGKWWLLIVIGFTSCSFLFLSMSNCWIHWMLPDDSWMWLLAYRDALSFRTSHYFISYLASAISFLGGYPFSLISIVKPLEIELPRSLVQVVVYWNMPMHFWLKKYIFRPSLKYLGKFGAVIITYLVSSLLHGFNFQLGAVLLSLGLYTYVEHQLRIMFANIFDACIASKECAQNKCTHLYNPNNCWWVIAINIMFTVLTIFHLAYLGLMFDTSELQETGYSYTHTIKKWSELGFASHWVALATYCIYFLIR</sequence>
<keyword evidence="6 12" id="KW-0472">Membrane</keyword>
<evidence type="ECO:0000256" key="2">
    <source>
        <dbReference type="ARBA" id="ARBA00022679"/>
    </source>
</evidence>
<evidence type="ECO:0000313" key="14">
    <source>
        <dbReference type="RefSeq" id="XP_015175943.1"/>
    </source>
</evidence>
<reference evidence="14 15" key="1">
    <citation type="submission" date="2025-05" db="UniProtKB">
        <authorList>
            <consortium name="RefSeq"/>
        </authorList>
    </citation>
    <scope>IDENTIFICATION</scope>
    <source>
        <tissue evidence="14 15">Whole body</tissue>
    </source>
</reference>
<feature type="transmembrane region" description="Helical" evidence="12">
    <location>
        <begin position="82"/>
        <end position="98"/>
    </location>
</feature>
<evidence type="ECO:0000256" key="9">
    <source>
        <dbReference type="ARBA" id="ARBA00038867"/>
    </source>
</evidence>
<protein>
    <recommendedName>
        <fullName evidence="10">Protein-serine O-palmitoleoyltransferase porcupine</fullName>
        <ecNumber evidence="9">2.3.1.250</ecNumber>
    </recommendedName>
</protein>
<evidence type="ECO:0000256" key="11">
    <source>
        <dbReference type="ARBA" id="ARBA00047978"/>
    </source>
</evidence>
<evidence type="ECO:0000256" key="8">
    <source>
        <dbReference type="ARBA" id="ARBA00038269"/>
    </source>
</evidence>
<dbReference type="InterPro" id="IPR049941">
    <property type="entry name" value="LPLAT_7/PORCN-like"/>
</dbReference>
<feature type="transmembrane region" description="Helical" evidence="12">
    <location>
        <begin position="55"/>
        <end position="73"/>
    </location>
</feature>
<feature type="transmembrane region" description="Helical" evidence="12">
    <location>
        <begin position="215"/>
        <end position="242"/>
    </location>
</feature>
<comment type="similarity">
    <text evidence="8">Belongs to the membrane-bound acyltransferase family. Porcupine subfamily.</text>
</comment>
<dbReference type="RefSeq" id="XP_015175944.1">
    <property type="nucleotide sequence ID" value="XM_015320458.1"/>
</dbReference>
<comment type="subcellular location">
    <subcellularLocation>
        <location evidence="1">Membrane</location>
        <topology evidence="1">Multi-pass membrane protein</topology>
    </subcellularLocation>
</comment>
<dbReference type="InterPro" id="IPR004299">
    <property type="entry name" value="MBOAT_fam"/>
</dbReference>
<comment type="catalytic activity">
    <reaction evidence="11">
        <text>[Wnt protein]-L-serine + (9Z)-hexadecenoyl-CoA = [Wnt protein]-O-(9Z)-hexadecenoyl-L-serine + CoA</text>
        <dbReference type="Rhea" id="RHEA:45336"/>
        <dbReference type="Rhea" id="RHEA-COMP:11170"/>
        <dbReference type="Rhea" id="RHEA-COMP:11171"/>
        <dbReference type="ChEBI" id="CHEBI:29999"/>
        <dbReference type="ChEBI" id="CHEBI:57287"/>
        <dbReference type="ChEBI" id="CHEBI:61540"/>
        <dbReference type="ChEBI" id="CHEBI:85189"/>
        <dbReference type="EC" id="2.3.1.250"/>
    </reaction>
</comment>
<evidence type="ECO:0000256" key="5">
    <source>
        <dbReference type="ARBA" id="ARBA00022989"/>
    </source>
</evidence>
<evidence type="ECO:0000256" key="10">
    <source>
        <dbReference type="ARBA" id="ARBA00040371"/>
    </source>
</evidence>
<keyword evidence="13" id="KW-1185">Reference proteome</keyword>
<evidence type="ECO:0000313" key="13">
    <source>
        <dbReference type="Proteomes" id="UP000694924"/>
    </source>
</evidence>
<proteinExistence type="inferred from homology"/>
<dbReference type="Pfam" id="PF03062">
    <property type="entry name" value="MBOAT"/>
    <property type="match status" value="1"/>
</dbReference>
<gene>
    <name evidence="14 15" type="primary">LOC107066124</name>
</gene>
<keyword evidence="4 12" id="KW-0812">Transmembrane</keyword>
<feature type="transmembrane region" description="Helical" evidence="12">
    <location>
        <begin position="179"/>
        <end position="199"/>
    </location>
</feature>
<feature type="transmembrane region" description="Helical" evidence="12">
    <location>
        <begin position="324"/>
        <end position="344"/>
    </location>
</feature>
<evidence type="ECO:0000313" key="15">
    <source>
        <dbReference type="RefSeq" id="XP_015175944.1"/>
    </source>
</evidence>
<evidence type="ECO:0000256" key="12">
    <source>
        <dbReference type="SAM" id="Phobius"/>
    </source>
</evidence>
<feature type="transmembrane region" description="Helical" evidence="12">
    <location>
        <begin position="262"/>
        <end position="287"/>
    </location>
</feature>
<feature type="transmembrane region" description="Helical" evidence="12">
    <location>
        <begin position="104"/>
        <end position="120"/>
    </location>
</feature>
<keyword evidence="2" id="KW-0808">Transferase</keyword>
<dbReference type="GeneID" id="107066124"/>
<feature type="transmembrane region" description="Helical" evidence="12">
    <location>
        <begin position="440"/>
        <end position="461"/>
    </location>
</feature>
<accession>A0ABM1I6V6</accession>
<dbReference type="RefSeq" id="XP_015175943.1">
    <property type="nucleotide sequence ID" value="XM_015320457.1"/>
</dbReference>
<evidence type="ECO:0000256" key="3">
    <source>
        <dbReference type="ARBA" id="ARBA00022687"/>
    </source>
</evidence>
<feature type="transmembrane region" description="Helical" evidence="12">
    <location>
        <begin position="397"/>
        <end position="419"/>
    </location>
</feature>
<keyword evidence="5 12" id="KW-1133">Transmembrane helix</keyword>